<evidence type="ECO:0000256" key="9">
    <source>
        <dbReference type="ARBA" id="ARBA00023225"/>
    </source>
</evidence>
<evidence type="ECO:0000313" key="13">
    <source>
        <dbReference type="Proteomes" id="UP001595722"/>
    </source>
</evidence>
<keyword evidence="8" id="KW-0653">Protein transport</keyword>
<evidence type="ECO:0000256" key="5">
    <source>
        <dbReference type="ARBA" id="ARBA00022448"/>
    </source>
</evidence>
<evidence type="ECO:0000256" key="6">
    <source>
        <dbReference type="ARBA" id="ARBA00022490"/>
    </source>
</evidence>
<dbReference type="PANTHER" id="PTHR34982:SF1">
    <property type="entry name" value="FLAGELLAR ASSEMBLY PROTEIN FLIH"/>
    <property type="match status" value="1"/>
</dbReference>
<comment type="function">
    <text evidence="1">Needed for flagellar regrowth and assembly.</text>
</comment>
<feature type="region of interest" description="Disordered" evidence="10">
    <location>
        <begin position="274"/>
        <end position="320"/>
    </location>
</feature>
<feature type="domain" description="Flagellar assembly protein FliH/Type III secretion system HrpE" evidence="11">
    <location>
        <begin position="137"/>
        <end position="254"/>
    </location>
</feature>
<proteinExistence type="inferred from homology"/>
<dbReference type="EMBL" id="JBHRYB010000015">
    <property type="protein sequence ID" value="MFC3681470.1"/>
    <property type="molecule type" value="Genomic_DNA"/>
</dbReference>
<dbReference type="Proteomes" id="UP001595722">
    <property type="component" value="Unassembled WGS sequence"/>
</dbReference>
<evidence type="ECO:0000256" key="1">
    <source>
        <dbReference type="ARBA" id="ARBA00003041"/>
    </source>
</evidence>
<comment type="caution">
    <text evidence="12">The sequence shown here is derived from an EMBL/GenBank/DDBJ whole genome shotgun (WGS) entry which is preliminary data.</text>
</comment>
<keyword evidence="6" id="KW-0963">Cytoplasm</keyword>
<evidence type="ECO:0000256" key="4">
    <source>
        <dbReference type="ARBA" id="ARBA00016507"/>
    </source>
</evidence>
<sequence>MTEIRQPHHYHPLHEDEVKEDVKPWRLPFWTEKPAWLIEKEQQEKQQTQQQANEEAQSELALPTAEELENIRRDAYNAGLEQGLVEGRQQGEKQGHELGLQQGLDEGRAKGEQEGRQQGFQAGEAQGLQQGQQQIDQQCQQLAQVTRVLQAGVIERDQQLPEVLTGLVSQLCQQVLQHELTVSQSAINRYLHQALQQLPGGESDIQVYLSSNDITHVDKSAFASDLHFHTDPALQPGECRVETRHTLIDYSAPQALTQLLEGFIPALLKAAEHPQPDLDQPLPAKDDATHVSADDDIPLTAASQENLSQPSDLSDREADA</sequence>
<feature type="compositionally biased region" description="Low complexity" evidence="10">
    <location>
        <begin position="45"/>
        <end position="59"/>
    </location>
</feature>
<dbReference type="InterPro" id="IPR051472">
    <property type="entry name" value="T3SS_Stator/FliH"/>
</dbReference>
<dbReference type="Pfam" id="PF02108">
    <property type="entry name" value="FliH"/>
    <property type="match status" value="1"/>
</dbReference>
<reference evidence="13" key="1">
    <citation type="journal article" date="2019" name="Int. J. Syst. Evol. Microbiol.">
        <title>The Global Catalogue of Microorganisms (GCM) 10K type strain sequencing project: providing services to taxonomists for standard genome sequencing and annotation.</title>
        <authorList>
            <consortium name="The Broad Institute Genomics Platform"/>
            <consortium name="The Broad Institute Genome Sequencing Center for Infectious Disease"/>
            <person name="Wu L."/>
            <person name="Ma J."/>
        </authorList>
    </citation>
    <scope>NUCLEOTIDE SEQUENCE [LARGE SCALE GENOMIC DNA]</scope>
    <source>
        <strain evidence="13">KCTC 42424</strain>
    </source>
</reference>
<feature type="region of interest" description="Disordered" evidence="10">
    <location>
        <begin position="1"/>
        <end position="21"/>
    </location>
</feature>
<dbReference type="InterPro" id="IPR000563">
    <property type="entry name" value="Flag_FliH"/>
</dbReference>
<organism evidence="12 13">
    <name type="scientific">Bacterioplanoides pacificum</name>
    <dbReference type="NCBI Taxonomy" id="1171596"/>
    <lineage>
        <taxon>Bacteria</taxon>
        <taxon>Pseudomonadati</taxon>
        <taxon>Pseudomonadota</taxon>
        <taxon>Gammaproteobacteria</taxon>
        <taxon>Oceanospirillales</taxon>
        <taxon>Oceanospirillaceae</taxon>
        <taxon>Bacterioplanoides</taxon>
    </lineage>
</organism>
<evidence type="ECO:0000256" key="3">
    <source>
        <dbReference type="ARBA" id="ARBA00006602"/>
    </source>
</evidence>
<feature type="compositionally biased region" description="Basic and acidic residues" evidence="10">
    <location>
        <begin position="284"/>
        <end position="293"/>
    </location>
</feature>
<keyword evidence="5" id="KW-0813">Transport</keyword>
<evidence type="ECO:0000256" key="7">
    <source>
        <dbReference type="ARBA" id="ARBA00022795"/>
    </source>
</evidence>
<comment type="similarity">
    <text evidence="3">Belongs to the FliH family.</text>
</comment>
<dbReference type="InterPro" id="IPR018035">
    <property type="entry name" value="Flagellar_FliH/T3SS_HrpE"/>
</dbReference>
<dbReference type="PRINTS" id="PR01003">
    <property type="entry name" value="FLGFLIH"/>
</dbReference>
<name>A0ABV7VVA0_9GAMM</name>
<feature type="compositionally biased region" description="Basic and acidic residues" evidence="10">
    <location>
        <begin position="12"/>
        <end position="21"/>
    </location>
</feature>
<feature type="compositionally biased region" description="Low complexity" evidence="10">
    <location>
        <begin position="116"/>
        <end position="127"/>
    </location>
</feature>
<evidence type="ECO:0000313" key="12">
    <source>
        <dbReference type="EMBL" id="MFC3681470.1"/>
    </source>
</evidence>
<keyword evidence="13" id="KW-1185">Reference proteome</keyword>
<dbReference type="RefSeq" id="WP_376867897.1">
    <property type="nucleotide sequence ID" value="NZ_JBHRYB010000015.1"/>
</dbReference>
<gene>
    <name evidence="12" type="ORF">ACFOMG_15305</name>
</gene>
<evidence type="ECO:0000256" key="8">
    <source>
        <dbReference type="ARBA" id="ARBA00022927"/>
    </source>
</evidence>
<feature type="region of interest" description="Disordered" evidence="10">
    <location>
        <begin position="108"/>
        <end position="127"/>
    </location>
</feature>
<evidence type="ECO:0000259" key="11">
    <source>
        <dbReference type="Pfam" id="PF02108"/>
    </source>
</evidence>
<accession>A0ABV7VVA0</accession>
<feature type="region of interest" description="Disordered" evidence="10">
    <location>
        <begin position="38"/>
        <end position="68"/>
    </location>
</feature>
<keyword evidence="9" id="KW-1006">Bacterial flagellum protein export</keyword>
<evidence type="ECO:0000256" key="2">
    <source>
        <dbReference type="ARBA" id="ARBA00004496"/>
    </source>
</evidence>
<feature type="compositionally biased region" description="Polar residues" evidence="10">
    <location>
        <begin position="301"/>
        <end position="312"/>
    </location>
</feature>
<keyword evidence="7" id="KW-1005">Bacterial flagellum biogenesis</keyword>
<comment type="subcellular location">
    <subcellularLocation>
        <location evidence="2">Cytoplasm</location>
    </subcellularLocation>
</comment>
<protein>
    <recommendedName>
        <fullName evidence="4">Flagellar assembly protein FliH</fullName>
    </recommendedName>
</protein>
<evidence type="ECO:0000256" key="10">
    <source>
        <dbReference type="SAM" id="MobiDB-lite"/>
    </source>
</evidence>
<dbReference type="PANTHER" id="PTHR34982">
    <property type="entry name" value="YOP PROTEINS TRANSLOCATION PROTEIN L"/>
    <property type="match status" value="1"/>
</dbReference>